<dbReference type="Pfam" id="PF26151">
    <property type="entry name" value="AcrIF11_ADP_ribosyl"/>
    <property type="match status" value="1"/>
</dbReference>
<sequence length="191" mass="21698">MTALHLVHCSPVADLKVTKAHAHAAFDCCLFFTGVEADLDDAEAICEGAYVTSIDGDHIHVLDVEWDYIAARGLDLDEQAERDIRKIFSQAWEAAEDRREMECEGDDRAFVRREFDPTDILRGDEEAFVDEDGKASWALQRIRAQTARRAGYTAVKDWDEQGDVYIVDFAERENELNAGWRYVGRYSEICG</sequence>
<keyword evidence="2" id="KW-1185">Reference proteome</keyword>
<accession>A0A1W1Y824</accession>
<dbReference type="EMBL" id="FWXR01000001">
    <property type="protein sequence ID" value="SMC32303.1"/>
    <property type="molecule type" value="Genomic_DNA"/>
</dbReference>
<evidence type="ECO:0000313" key="2">
    <source>
        <dbReference type="Proteomes" id="UP000192656"/>
    </source>
</evidence>
<dbReference type="AlphaFoldDB" id="A0A1W1Y824"/>
<dbReference type="Proteomes" id="UP000192656">
    <property type="component" value="Unassembled WGS sequence"/>
</dbReference>
<dbReference type="InterPro" id="IPR058829">
    <property type="entry name" value="AcrIF11-like"/>
</dbReference>
<protein>
    <submittedName>
        <fullName evidence="1">Uncharacterized protein</fullName>
    </submittedName>
</protein>
<dbReference type="STRING" id="937218.SAMN06297251_10115"/>
<proteinExistence type="predicted"/>
<name>A0A1W1Y824_9HYPH</name>
<dbReference type="RefSeq" id="WP_170923114.1">
    <property type="nucleotide sequence ID" value="NZ_FWXR01000001.1"/>
</dbReference>
<evidence type="ECO:0000313" key="1">
    <source>
        <dbReference type="EMBL" id="SMC32303.1"/>
    </source>
</evidence>
<reference evidence="1 2" key="1">
    <citation type="submission" date="2017-04" db="EMBL/GenBank/DDBJ databases">
        <authorList>
            <person name="Afonso C.L."/>
            <person name="Miller P.J."/>
            <person name="Scott M.A."/>
            <person name="Spackman E."/>
            <person name="Goraichik I."/>
            <person name="Dimitrov K.M."/>
            <person name="Suarez D.L."/>
            <person name="Swayne D.E."/>
        </authorList>
    </citation>
    <scope>NUCLEOTIDE SEQUENCE [LARGE SCALE GENOMIC DNA]</scope>
    <source>
        <strain evidence="1 2">CGMCC 1.10972</strain>
    </source>
</reference>
<gene>
    <name evidence="1" type="ORF">SAMN06297251_10115</name>
</gene>
<organism evidence="1 2">
    <name type="scientific">Fulvimarina manganoxydans</name>
    <dbReference type="NCBI Taxonomy" id="937218"/>
    <lineage>
        <taxon>Bacteria</taxon>
        <taxon>Pseudomonadati</taxon>
        <taxon>Pseudomonadota</taxon>
        <taxon>Alphaproteobacteria</taxon>
        <taxon>Hyphomicrobiales</taxon>
        <taxon>Aurantimonadaceae</taxon>
        <taxon>Fulvimarina</taxon>
    </lineage>
</organism>